<keyword evidence="6" id="KW-0326">Glycosidase</keyword>
<dbReference type="GO" id="GO:0004560">
    <property type="term" value="F:alpha-L-fucosidase activity"/>
    <property type="evidence" value="ECO:0007669"/>
    <property type="project" value="InterPro"/>
</dbReference>
<feature type="domain" description="Glycoside hydrolase family 29 N-terminal" evidence="8">
    <location>
        <begin position="32"/>
        <end position="363"/>
    </location>
</feature>
<dbReference type="SUPFAM" id="SSF51445">
    <property type="entry name" value="(Trans)glycosidases"/>
    <property type="match status" value="1"/>
</dbReference>
<feature type="site" description="May be important for catalysis" evidence="7">
    <location>
        <position position="295"/>
    </location>
</feature>
<evidence type="ECO:0000256" key="7">
    <source>
        <dbReference type="PIRSR" id="PIRSR001092-1"/>
    </source>
</evidence>
<evidence type="ECO:0000256" key="5">
    <source>
        <dbReference type="ARBA" id="ARBA00022801"/>
    </source>
</evidence>
<dbReference type="AlphaFoldDB" id="A0A6N2SD14"/>
<dbReference type="SMART" id="SM00812">
    <property type="entry name" value="Alpha_L_fucos"/>
    <property type="match status" value="1"/>
</dbReference>
<evidence type="ECO:0000256" key="2">
    <source>
        <dbReference type="ARBA" id="ARBA00007951"/>
    </source>
</evidence>
<dbReference type="PANTHER" id="PTHR10030">
    <property type="entry name" value="ALPHA-L-FUCOSIDASE"/>
    <property type="match status" value="1"/>
</dbReference>
<organism evidence="9">
    <name type="scientific">Schaalia odontolytica</name>
    <dbReference type="NCBI Taxonomy" id="1660"/>
    <lineage>
        <taxon>Bacteria</taxon>
        <taxon>Bacillati</taxon>
        <taxon>Actinomycetota</taxon>
        <taxon>Actinomycetes</taxon>
        <taxon>Actinomycetales</taxon>
        <taxon>Actinomycetaceae</taxon>
        <taxon>Schaalia</taxon>
    </lineage>
</organism>
<keyword evidence="5" id="KW-0378">Hydrolase</keyword>
<dbReference type="InterPro" id="IPR057739">
    <property type="entry name" value="Glyco_hydro_29_N"/>
</dbReference>
<protein>
    <recommendedName>
        <fullName evidence="3">alpha-L-fucosidase</fullName>
        <ecNumber evidence="3">3.2.1.51</ecNumber>
    </recommendedName>
</protein>
<reference evidence="9" key="1">
    <citation type="submission" date="2019-11" db="EMBL/GenBank/DDBJ databases">
        <authorList>
            <person name="Feng L."/>
        </authorList>
    </citation>
    <scope>NUCLEOTIDE SEQUENCE</scope>
    <source>
        <strain evidence="9">AodontolyticusLFYP35</strain>
    </source>
</reference>
<name>A0A6N2SD14_9ACTO</name>
<dbReference type="Gene3D" id="3.20.20.80">
    <property type="entry name" value="Glycosidases"/>
    <property type="match status" value="1"/>
</dbReference>
<evidence type="ECO:0000256" key="6">
    <source>
        <dbReference type="ARBA" id="ARBA00023295"/>
    </source>
</evidence>
<keyword evidence="4" id="KW-0732">Signal</keyword>
<dbReference type="EC" id="3.2.1.51" evidence="3"/>
<sequence>MSDELSEDFAPDALEAAGALRQYPDPGYVWPSDPRTLAALEKWRDHKVGVIIHWGIFSHIGQDGSWSLHRQRLGGFTDPPEDWTGSDEEYHSWYCDQARSFTGEDFNAEEWASACAKAGMRYLVFTTKHHDGYAMYDTDFSNFKSTSEDAGLGRDIVREMFDAFRAYNMETGVYFSKADWNHPGYWDRARTITDRYHNFDIETHRAKWDSFVRYTHNQIDELLRNYGKVNVLWLDAGWVREPDEPIDIDQIAEHARELQPDILVVDREVHGVNENYRTPEQEVPEDIRLYPWESCITMTRGWCSMRPEEPIKPMRHIISNLLAIVSRGGNYLIGIGPDAQGRMSSWIGRGLEELGNFLDVNGEGIYSTRPWTDIDQVSGEEGWSWYATRPKDDDQRVFFFGMPPAAPADEAAELSLEEATFSPSGLASTWLEVPGKVSQARILGGAEPVVVENREGSTRLVIPQADLRYAIGLELTF</sequence>
<gene>
    <name evidence="9" type="ORF">AOLFYP35_00806</name>
</gene>
<evidence type="ECO:0000313" key="9">
    <source>
        <dbReference type="EMBL" id="VYS91257.1"/>
    </source>
</evidence>
<dbReference type="PANTHER" id="PTHR10030:SF37">
    <property type="entry name" value="ALPHA-L-FUCOSIDASE-RELATED"/>
    <property type="match status" value="1"/>
</dbReference>
<comment type="similarity">
    <text evidence="2">Belongs to the glycosyl hydrolase 29 family.</text>
</comment>
<evidence type="ECO:0000256" key="3">
    <source>
        <dbReference type="ARBA" id="ARBA00012662"/>
    </source>
</evidence>
<dbReference type="InterPro" id="IPR000933">
    <property type="entry name" value="Glyco_hydro_29"/>
</dbReference>
<dbReference type="Pfam" id="PF01120">
    <property type="entry name" value="Alpha_L_fucos"/>
    <property type="match status" value="1"/>
</dbReference>
<dbReference type="InterPro" id="IPR017853">
    <property type="entry name" value="GH"/>
</dbReference>
<dbReference type="GO" id="GO:0005764">
    <property type="term" value="C:lysosome"/>
    <property type="evidence" value="ECO:0007669"/>
    <property type="project" value="TreeGrafter"/>
</dbReference>
<dbReference type="InterPro" id="IPR016286">
    <property type="entry name" value="FUC_metazoa-typ"/>
</dbReference>
<dbReference type="GO" id="GO:0016139">
    <property type="term" value="P:glycoside catabolic process"/>
    <property type="evidence" value="ECO:0007669"/>
    <property type="project" value="TreeGrafter"/>
</dbReference>
<evidence type="ECO:0000256" key="4">
    <source>
        <dbReference type="ARBA" id="ARBA00022729"/>
    </source>
</evidence>
<dbReference type="PRINTS" id="PR00741">
    <property type="entry name" value="GLHYDRLASE29"/>
</dbReference>
<dbReference type="GO" id="GO:0006004">
    <property type="term" value="P:fucose metabolic process"/>
    <property type="evidence" value="ECO:0007669"/>
    <property type="project" value="InterPro"/>
</dbReference>
<dbReference type="EMBL" id="CACRSM010000002">
    <property type="protein sequence ID" value="VYS91257.1"/>
    <property type="molecule type" value="Genomic_DNA"/>
</dbReference>
<comment type="function">
    <text evidence="1">Alpha-L-fucosidase is responsible for hydrolyzing the alpha-1,6-linked fucose joined to the reducing-end N-acetylglucosamine of the carbohydrate moieties of glycoproteins.</text>
</comment>
<proteinExistence type="inferred from homology"/>
<dbReference type="PIRSF" id="PIRSF001092">
    <property type="entry name" value="Alpha-L-fucosidase"/>
    <property type="match status" value="1"/>
</dbReference>
<evidence type="ECO:0000256" key="1">
    <source>
        <dbReference type="ARBA" id="ARBA00004071"/>
    </source>
</evidence>
<evidence type="ECO:0000259" key="8">
    <source>
        <dbReference type="Pfam" id="PF01120"/>
    </source>
</evidence>
<accession>A0A6N2SD14</accession>